<evidence type="ECO:0000256" key="1">
    <source>
        <dbReference type="SAM" id="Phobius"/>
    </source>
</evidence>
<dbReference type="PATRIC" id="fig|1317121.7.peg.594"/>
<dbReference type="EMBL" id="AQQZ01000001">
    <property type="protein sequence ID" value="KNG95560.1"/>
    <property type="molecule type" value="Genomic_DNA"/>
</dbReference>
<feature type="transmembrane region" description="Helical" evidence="1">
    <location>
        <begin position="139"/>
        <end position="161"/>
    </location>
</feature>
<protein>
    <recommendedName>
        <fullName evidence="4">DUF2254 domain-containing protein</fullName>
    </recommendedName>
</protein>
<keyword evidence="1" id="KW-0472">Membrane</keyword>
<dbReference type="OrthoDB" id="2955631at2"/>
<reference evidence="2 3" key="1">
    <citation type="journal article" date="2015" name="Int. J. Syst. Evol. Microbiol.">
        <title>Aestuariivita atlantica sp. nov., isolated from deep sea sediment of the Atlantic Ocean.</title>
        <authorList>
            <person name="Li G."/>
            <person name="Lai Q."/>
            <person name="Du Y."/>
            <person name="Liu X."/>
            <person name="Sun F."/>
            <person name="Shao Z."/>
        </authorList>
    </citation>
    <scope>NUCLEOTIDE SEQUENCE [LARGE SCALE GENOMIC DNA]</scope>
    <source>
        <strain evidence="2 3">22II-S11-z3</strain>
    </source>
</reference>
<dbReference type="RefSeq" id="WP_050529298.1">
    <property type="nucleotide sequence ID" value="NZ_AQQZ01000001.1"/>
</dbReference>
<dbReference type="Proteomes" id="UP000036938">
    <property type="component" value="Unassembled WGS sequence"/>
</dbReference>
<keyword evidence="1" id="KW-1133">Transmembrane helix</keyword>
<sequence>MRELLELPHTVVRKALEYWRKLWVRVVLMGALAGLAMALTQPVSWLLPEDLQTRLAGSAADRLLDIIAGAMLSVTIFSLTVMVTVFNNVSSQWTPRIHRLAMQDEVTLHTLATFIGAWVYALMGIVLRELGIFPDNGATVLFAVTVLVLVYVGWSLIRWVLHLQTFGSLLASTRQVEDITTEQLKERLNTPCLGAVPMQEDPPDTAEILVAERCGYVQRIYQEALNAYCEDHDLTIWLLVMPGDFVSLHEPLVAVEGDIPDDLRDTLDAQIRLGDVRIHDQDPRFGLVVLSEIGSRALSPGINDPGTAIDVITRGQRILALYRDETEVEKPAYERLCVRPLSAGALIDDVFGPIARHGAGQLDVQICLQKALASLARHPDKGIAQAAREERDRCGQRALQALAFAPDKARLKDHLDGGDDA</sequence>
<evidence type="ECO:0000313" key="3">
    <source>
        <dbReference type="Proteomes" id="UP000036938"/>
    </source>
</evidence>
<evidence type="ECO:0000313" key="2">
    <source>
        <dbReference type="EMBL" id="KNG95560.1"/>
    </source>
</evidence>
<accession>A0A0L1JUY3</accession>
<feature type="transmembrane region" description="Helical" evidence="1">
    <location>
        <begin position="22"/>
        <end position="46"/>
    </location>
</feature>
<keyword evidence="3" id="KW-1185">Reference proteome</keyword>
<dbReference type="InterPro" id="IPR018723">
    <property type="entry name" value="DUF2254_membrane"/>
</dbReference>
<comment type="caution">
    <text evidence="2">The sequence shown here is derived from an EMBL/GenBank/DDBJ whole genome shotgun (WGS) entry which is preliminary data.</text>
</comment>
<dbReference type="STRING" id="1317121.ATO11_02935"/>
<organism evidence="2 3">
    <name type="scientific">Pseudaestuariivita atlantica</name>
    <dbReference type="NCBI Taxonomy" id="1317121"/>
    <lineage>
        <taxon>Bacteria</taxon>
        <taxon>Pseudomonadati</taxon>
        <taxon>Pseudomonadota</taxon>
        <taxon>Alphaproteobacteria</taxon>
        <taxon>Rhodobacterales</taxon>
        <taxon>Paracoccaceae</taxon>
        <taxon>Pseudaestuariivita</taxon>
    </lineage>
</organism>
<evidence type="ECO:0008006" key="4">
    <source>
        <dbReference type="Google" id="ProtNLM"/>
    </source>
</evidence>
<name>A0A0L1JUY3_9RHOB</name>
<feature type="transmembrane region" description="Helical" evidence="1">
    <location>
        <begin position="66"/>
        <end position="86"/>
    </location>
</feature>
<dbReference type="Pfam" id="PF10011">
    <property type="entry name" value="DUF2254"/>
    <property type="match status" value="1"/>
</dbReference>
<feature type="transmembrane region" description="Helical" evidence="1">
    <location>
        <begin position="106"/>
        <end position="127"/>
    </location>
</feature>
<dbReference type="AlphaFoldDB" id="A0A0L1JUY3"/>
<proteinExistence type="predicted"/>
<gene>
    <name evidence="2" type="ORF">ATO11_02935</name>
</gene>
<keyword evidence="1" id="KW-0812">Transmembrane</keyword>